<sequence>MPFELIREYITLDQEVNAFNTQTSLEEIIKIPDFKPNMRSILLIDGEVNTSSQAIEGNVLNVEGDIQFKIYYVAEGGYLDCAQAVAPFDYAVELSDLEGDIECLIKAGLEHVDFRITNSRKVNVRSIMKIEGKLIKKSNFPLLVDVKEMANIQKLHNKITITKSTVKKNETITVQEKITMEEKDETSLKLIDSSFTFTDIKSSKSPSGVLITGRILGNTLYSEDTDEKKVYKNIPCSMNFSQFIEKTGVENIDSYFFIPKIKSQNIDFSAESESETISLNYDLAVETYITFYENVDIENIQDLYSPEIQSHVEKDIIKTYSLIENFEERIEISEEVILTPEMPVEQLLFTNSKTIITATTVGEDNITFEGILKTEYIISEVELIEKFDKEIPFSYTLKMRSMDYEISDFAVSVDSLRTNLRGNAIEVEGAIIIKGNLFNKISLNLVKSVNEIEETEVKEVGEFYTIKAHYKQPQESLWEIAKVNCTTVDRILSDNKLESEEMIKEYMPLVILH</sequence>
<reference evidence="2 3" key="1">
    <citation type="submission" date="2019-10" db="EMBL/GenBank/DDBJ databases">
        <title>Alkalibaculum tamaniensis sp.nov., a new alkaliphilic acetogen, isolated on methoxylated aromatics from a mud volcano.</title>
        <authorList>
            <person name="Khomyakova M.A."/>
            <person name="Merkel A.Y."/>
            <person name="Bonch-Osmolovskaya E.A."/>
            <person name="Slobodkin A.I."/>
        </authorList>
    </citation>
    <scope>NUCLEOTIDE SEQUENCE [LARGE SCALE GENOMIC DNA]</scope>
    <source>
        <strain evidence="2 3">M08DMB</strain>
    </source>
</reference>
<gene>
    <name evidence="2" type="ORF">GC105_15960</name>
</gene>
<dbReference type="EMBL" id="WHNX01000052">
    <property type="protein sequence ID" value="MPW27262.1"/>
    <property type="molecule type" value="Genomic_DNA"/>
</dbReference>
<name>A0A6A7KD42_9FIRM</name>
<dbReference type="AlphaFoldDB" id="A0A6A7KD42"/>
<organism evidence="2 3">
    <name type="scientific">Alkalibaculum sporogenes</name>
    <dbReference type="NCBI Taxonomy" id="2655001"/>
    <lineage>
        <taxon>Bacteria</taxon>
        <taxon>Bacillati</taxon>
        <taxon>Bacillota</taxon>
        <taxon>Clostridia</taxon>
        <taxon>Eubacteriales</taxon>
        <taxon>Eubacteriaceae</taxon>
        <taxon>Alkalibaculum</taxon>
    </lineage>
</organism>
<protein>
    <submittedName>
        <fullName evidence="2">DUF3794 domain-containing protein</fullName>
    </submittedName>
</protein>
<dbReference type="Pfam" id="PF12673">
    <property type="entry name" value="SipL"/>
    <property type="match status" value="1"/>
</dbReference>
<dbReference type="Proteomes" id="UP000440004">
    <property type="component" value="Unassembled WGS sequence"/>
</dbReference>
<feature type="domain" description="SipL SPOCS" evidence="1">
    <location>
        <begin position="39"/>
        <end position="116"/>
    </location>
</feature>
<evidence type="ECO:0000313" key="2">
    <source>
        <dbReference type="EMBL" id="MPW27262.1"/>
    </source>
</evidence>
<comment type="caution">
    <text evidence="2">The sequence shown here is derived from an EMBL/GenBank/DDBJ whole genome shotgun (WGS) entry which is preliminary data.</text>
</comment>
<dbReference type="InterPro" id="IPR024300">
    <property type="entry name" value="SipL_SPOCS_dom"/>
</dbReference>
<accession>A0A6A7KD42</accession>
<evidence type="ECO:0000259" key="1">
    <source>
        <dbReference type="Pfam" id="PF12673"/>
    </source>
</evidence>
<proteinExistence type="predicted"/>
<keyword evidence="3" id="KW-1185">Reference proteome</keyword>
<evidence type="ECO:0000313" key="3">
    <source>
        <dbReference type="Proteomes" id="UP000440004"/>
    </source>
</evidence>
<dbReference type="RefSeq" id="WP_152806823.1">
    <property type="nucleotide sequence ID" value="NZ_WHNX01000052.1"/>
</dbReference>